<gene>
    <name evidence="1" type="ORF">SR1949_27010</name>
</gene>
<dbReference type="Proteomes" id="UP000300142">
    <property type="component" value="Unassembled WGS sequence"/>
</dbReference>
<evidence type="ECO:0000313" key="1">
    <source>
        <dbReference type="EMBL" id="GCL37590.1"/>
    </source>
</evidence>
<reference evidence="2" key="1">
    <citation type="submission" date="2019-02" db="EMBL/GenBank/DDBJ databases">
        <title>Draft genome sequence of Sphaerospermopsis reniformis NIES-1949.</title>
        <authorList>
            <person name="Yamaguchi H."/>
            <person name="Suzuki S."/>
            <person name="Kawachi M."/>
        </authorList>
    </citation>
    <scope>NUCLEOTIDE SEQUENCE [LARGE SCALE GENOMIC DNA]</scope>
    <source>
        <strain evidence="2">NIES-1949</strain>
    </source>
</reference>
<proteinExistence type="predicted"/>
<evidence type="ECO:0000313" key="2">
    <source>
        <dbReference type="Proteomes" id="UP000300142"/>
    </source>
</evidence>
<keyword evidence="2" id="KW-1185">Reference proteome</keyword>
<protein>
    <submittedName>
        <fullName evidence="1">Uncharacterized protein</fullName>
    </submittedName>
</protein>
<dbReference type="EMBL" id="BJCE01000085">
    <property type="protein sequence ID" value="GCL37590.1"/>
    <property type="molecule type" value="Genomic_DNA"/>
</dbReference>
<accession>A0A479ZXT3</accession>
<comment type="caution">
    <text evidence="1">The sequence shown here is derived from an EMBL/GenBank/DDBJ whole genome shotgun (WGS) entry which is preliminary data.</text>
</comment>
<name>A0A479ZXT3_9CYAN</name>
<sequence>MFCVHKIRISKDVSIIFQKATQLRVVFILGVELDYPEWVFTTGSIFIFIMRKYTVIAPVSLSIALLMTGCNESKISQCQRLVKVVNQGTSLIDNNKGTQVTTSLQLSKDLQNVTKSIQELRLADPKLQEFQSSFAKVFDNLSQAIAKAANALGTTKTAEASTAGRVKIQKARTDIDSALTAAAKSAGKESDTFGNQLNKYCSQSQ</sequence>
<dbReference type="AlphaFoldDB" id="A0A479ZXT3"/>
<organism evidence="1 2">
    <name type="scientific">Sphaerospermopsis reniformis</name>
    <dbReference type="NCBI Taxonomy" id="531300"/>
    <lineage>
        <taxon>Bacteria</taxon>
        <taxon>Bacillati</taxon>
        <taxon>Cyanobacteriota</taxon>
        <taxon>Cyanophyceae</taxon>
        <taxon>Nostocales</taxon>
        <taxon>Aphanizomenonaceae</taxon>
        <taxon>Sphaerospermopsis</taxon>
    </lineage>
</organism>